<evidence type="ECO:0000313" key="3">
    <source>
        <dbReference type="Proteomes" id="UP001607221"/>
    </source>
</evidence>
<comment type="caution">
    <text evidence="2">The sequence shown here is derived from an EMBL/GenBank/DDBJ whole genome shotgun (WGS) entry which is preliminary data.</text>
</comment>
<dbReference type="InterPro" id="IPR055641">
    <property type="entry name" value="DUF7217"/>
</dbReference>
<dbReference type="EMBL" id="JBIHSE010000004">
    <property type="protein sequence ID" value="MFH0274889.1"/>
    <property type="molecule type" value="Genomic_DNA"/>
</dbReference>
<evidence type="ECO:0000313" key="2">
    <source>
        <dbReference type="EMBL" id="MFH0274889.1"/>
    </source>
</evidence>
<dbReference type="RefSeq" id="WP_394633192.1">
    <property type="nucleotide sequence ID" value="NZ_JBIHSE010000004.1"/>
</dbReference>
<keyword evidence="3" id="KW-1185">Reference proteome</keyword>
<dbReference type="Pfam" id="PF23854">
    <property type="entry name" value="DUF7217"/>
    <property type="match status" value="1"/>
</dbReference>
<feature type="domain" description="Ras-GAP" evidence="1">
    <location>
        <begin position="144"/>
        <end position="221"/>
    </location>
</feature>
<protein>
    <recommendedName>
        <fullName evidence="1">Ras-GAP domain-containing protein</fullName>
    </recommendedName>
</protein>
<proteinExistence type="predicted"/>
<gene>
    <name evidence="2" type="ORF">ACGRHZ_26810</name>
</gene>
<accession>A0ABW7JFH1</accession>
<name>A0ABW7JFH1_9VIBR</name>
<organism evidence="2 3">
    <name type="scientific">Vibrio jasicida</name>
    <dbReference type="NCBI Taxonomy" id="766224"/>
    <lineage>
        <taxon>Bacteria</taxon>
        <taxon>Pseudomonadati</taxon>
        <taxon>Pseudomonadota</taxon>
        <taxon>Gammaproteobacteria</taxon>
        <taxon>Vibrionales</taxon>
        <taxon>Vibrionaceae</taxon>
        <taxon>Vibrio</taxon>
    </lineage>
</organism>
<evidence type="ECO:0000259" key="1">
    <source>
        <dbReference type="PROSITE" id="PS50018"/>
    </source>
</evidence>
<dbReference type="PROSITE" id="PS50018">
    <property type="entry name" value="RAS_GTPASE_ACTIV_2"/>
    <property type="match status" value="1"/>
</dbReference>
<reference evidence="2 3" key="1">
    <citation type="submission" date="2024-10" db="EMBL/GenBank/DDBJ databases">
        <authorList>
            <person name="Yibar A."/>
            <person name="Saticioglu I.B."/>
            <person name="Duman M."/>
            <person name="Ajmi N."/>
            <person name="Gurler F."/>
            <person name="Ay H."/>
            <person name="Onuk E."/>
            <person name="Guler S."/>
            <person name="Romalde J.L."/>
        </authorList>
    </citation>
    <scope>NUCLEOTIDE SEQUENCE [LARGE SCALE GENOMIC DNA]</scope>
    <source>
        <strain evidence="2 3">1-TCBS-A</strain>
    </source>
</reference>
<dbReference type="Proteomes" id="UP001607221">
    <property type="component" value="Unassembled WGS sequence"/>
</dbReference>
<sequence length="221" mass="23472">MNDDLYNEILQNGLGLNSPSLDLTSGAITTLNDANAAVDSLPIAVPPADGVTQELVDETHAAINSATLVMTDAQSQMQTNLDNMFATINSASGVNRLEDVSGCSNLTNATGTLTGEADEFINGINSTAQQQIDAINDYLAGTIDTEQLTQILDSLNSTYDTYETQLKTLLDNELALINDMTNKLKSSSLAKSVELLWSDPCAQAILDQTLSPEIKDILNGG</sequence>
<dbReference type="InterPro" id="IPR001936">
    <property type="entry name" value="RasGAP_dom"/>
</dbReference>